<dbReference type="Pfam" id="PF01312">
    <property type="entry name" value="Bac_export_2"/>
    <property type="match status" value="1"/>
</dbReference>
<comment type="similarity">
    <text evidence="1">Belongs to the type III secretion exporter family.</text>
</comment>
<sequence>MDDRTDDAPGRRGRRPVAVALQWDSDRADAPTVTAKGEGALAEQILQVAFDRGIKVRTDADLAEVLRASELDREIPYAAYVAVAEILAYLYRANGTAAPGPTDDADTAGLSGHPTDEAPE</sequence>
<dbReference type="EMBL" id="NRRL01000026">
    <property type="protein sequence ID" value="MBK1668567.1"/>
    <property type="molecule type" value="Genomic_DNA"/>
</dbReference>
<gene>
    <name evidence="3" type="ORF">CKO28_11035</name>
</gene>
<feature type="region of interest" description="Disordered" evidence="2">
    <location>
        <begin position="97"/>
        <end position="120"/>
    </location>
</feature>
<dbReference type="PANTHER" id="PTHR30531:SF12">
    <property type="entry name" value="FLAGELLAR BIOSYNTHETIC PROTEIN FLHB"/>
    <property type="match status" value="1"/>
</dbReference>
<name>A0ABS1DEN2_9PROT</name>
<proteinExistence type="inferred from homology"/>
<organism evidence="3 4">
    <name type="scientific">Rhodovibrio sodomensis</name>
    <dbReference type="NCBI Taxonomy" id="1088"/>
    <lineage>
        <taxon>Bacteria</taxon>
        <taxon>Pseudomonadati</taxon>
        <taxon>Pseudomonadota</taxon>
        <taxon>Alphaproteobacteria</taxon>
        <taxon>Rhodospirillales</taxon>
        <taxon>Rhodovibrionaceae</taxon>
        <taxon>Rhodovibrio</taxon>
    </lineage>
</organism>
<dbReference type="Proteomes" id="UP001296873">
    <property type="component" value="Unassembled WGS sequence"/>
</dbReference>
<evidence type="ECO:0000313" key="4">
    <source>
        <dbReference type="Proteomes" id="UP001296873"/>
    </source>
</evidence>
<evidence type="ECO:0000313" key="3">
    <source>
        <dbReference type="EMBL" id="MBK1668567.1"/>
    </source>
</evidence>
<protein>
    <recommendedName>
        <fullName evidence="5">Flagellar protein FhlB</fullName>
    </recommendedName>
</protein>
<feature type="region of interest" description="Disordered" evidence="2">
    <location>
        <begin position="1"/>
        <end position="23"/>
    </location>
</feature>
<evidence type="ECO:0008006" key="5">
    <source>
        <dbReference type="Google" id="ProtNLM"/>
    </source>
</evidence>
<accession>A0ABS1DEN2</accession>
<comment type="caution">
    <text evidence="3">The sequence shown here is derived from an EMBL/GenBank/DDBJ whole genome shotgun (WGS) entry which is preliminary data.</text>
</comment>
<evidence type="ECO:0000256" key="1">
    <source>
        <dbReference type="ARBA" id="ARBA00010690"/>
    </source>
</evidence>
<dbReference type="InterPro" id="IPR006135">
    <property type="entry name" value="T3SS_substrate_exporter"/>
</dbReference>
<dbReference type="RefSeq" id="WP_200340884.1">
    <property type="nucleotide sequence ID" value="NZ_NRRL01000026.1"/>
</dbReference>
<keyword evidence="4" id="KW-1185">Reference proteome</keyword>
<dbReference type="Gene3D" id="3.40.1690.10">
    <property type="entry name" value="secretion proteins EscU"/>
    <property type="match status" value="1"/>
</dbReference>
<feature type="compositionally biased region" description="Basic and acidic residues" evidence="2">
    <location>
        <begin position="1"/>
        <end position="10"/>
    </location>
</feature>
<dbReference type="SUPFAM" id="SSF160544">
    <property type="entry name" value="EscU C-terminal domain-like"/>
    <property type="match status" value="1"/>
</dbReference>
<reference evidence="3 4" key="1">
    <citation type="journal article" date="2020" name="Microorganisms">
        <title>Osmotic Adaptation and Compatible Solute Biosynthesis of Phototrophic Bacteria as Revealed from Genome Analyses.</title>
        <authorList>
            <person name="Imhoff J.F."/>
            <person name="Rahn T."/>
            <person name="Kunzel S."/>
            <person name="Keller A."/>
            <person name="Neulinger S.C."/>
        </authorList>
    </citation>
    <scope>NUCLEOTIDE SEQUENCE [LARGE SCALE GENOMIC DNA]</scope>
    <source>
        <strain evidence="3 4">DSM 9895</strain>
    </source>
</reference>
<evidence type="ECO:0000256" key="2">
    <source>
        <dbReference type="SAM" id="MobiDB-lite"/>
    </source>
</evidence>
<dbReference type="InterPro" id="IPR029025">
    <property type="entry name" value="T3SS_substrate_exporter_C"/>
</dbReference>
<dbReference type="PANTHER" id="PTHR30531">
    <property type="entry name" value="FLAGELLAR BIOSYNTHETIC PROTEIN FLHB"/>
    <property type="match status" value="1"/>
</dbReference>